<accession>A0A375I1H5</accession>
<dbReference type="RefSeq" id="WP_119714360.1">
    <property type="nucleotide sequence ID" value="NZ_OMOH01000001.1"/>
</dbReference>
<dbReference type="Gene3D" id="3.40.630.30">
    <property type="match status" value="1"/>
</dbReference>
<dbReference type="GO" id="GO:0016747">
    <property type="term" value="F:acyltransferase activity, transferring groups other than amino-acyl groups"/>
    <property type="evidence" value="ECO:0007669"/>
    <property type="project" value="InterPro"/>
</dbReference>
<dbReference type="AlphaFoldDB" id="A0A375I1H5"/>
<dbReference type="PROSITE" id="PS51186">
    <property type="entry name" value="GNAT"/>
    <property type="match status" value="2"/>
</dbReference>
<protein>
    <submittedName>
        <fullName evidence="2">Gcn5-related N-acetyltransferase (GNAT) domain profile</fullName>
        <ecNumber evidence="2">2.3.1.-</ecNumber>
    </submittedName>
</protein>
<proteinExistence type="predicted"/>
<dbReference type="Pfam" id="PF00583">
    <property type="entry name" value="Acetyltransf_1"/>
    <property type="match status" value="1"/>
</dbReference>
<dbReference type="SUPFAM" id="SSF55729">
    <property type="entry name" value="Acyl-CoA N-acyltransferases (Nat)"/>
    <property type="match status" value="2"/>
</dbReference>
<keyword evidence="3" id="KW-1185">Reference proteome</keyword>
<name>A0A375I1H5_9ACTN</name>
<reference evidence="3" key="1">
    <citation type="submission" date="2018-02" db="EMBL/GenBank/DDBJ databases">
        <authorList>
            <person name="Hornung B."/>
        </authorList>
    </citation>
    <scope>NUCLEOTIDE SEQUENCE [LARGE SCALE GENOMIC DNA]</scope>
</reference>
<dbReference type="InterPro" id="IPR016181">
    <property type="entry name" value="Acyl_CoA_acyltransferase"/>
</dbReference>
<dbReference type="CDD" id="cd04301">
    <property type="entry name" value="NAT_SF"/>
    <property type="match status" value="1"/>
</dbReference>
<evidence type="ECO:0000313" key="2">
    <source>
        <dbReference type="EMBL" id="SPF67052.1"/>
    </source>
</evidence>
<evidence type="ECO:0000259" key="1">
    <source>
        <dbReference type="PROSITE" id="PS51186"/>
    </source>
</evidence>
<dbReference type="EC" id="2.3.1.-" evidence="2"/>
<evidence type="ECO:0000313" key="3">
    <source>
        <dbReference type="Proteomes" id="UP000265962"/>
    </source>
</evidence>
<keyword evidence="2" id="KW-0808">Transferase</keyword>
<dbReference type="OrthoDB" id="9799092at2"/>
<dbReference type="InterPro" id="IPR000182">
    <property type="entry name" value="GNAT_dom"/>
</dbReference>
<organism evidence="2 3">
    <name type="scientific">Propionibacterium ruminifibrarum</name>
    <dbReference type="NCBI Taxonomy" id="1962131"/>
    <lineage>
        <taxon>Bacteria</taxon>
        <taxon>Bacillati</taxon>
        <taxon>Actinomycetota</taxon>
        <taxon>Actinomycetes</taxon>
        <taxon>Propionibacteriales</taxon>
        <taxon>Propionibacteriaceae</taxon>
        <taxon>Propionibacterium</taxon>
    </lineage>
</organism>
<dbReference type="Proteomes" id="UP000265962">
    <property type="component" value="Unassembled WGS sequence"/>
</dbReference>
<feature type="domain" description="N-acetyltransferase" evidence="1">
    <location>
        <begin position="19"/>
        <end position="170"/>
    </location>
</feature>
<feature type="domain" description="N-acetyltransferase" evidence="1">
    <location>
        <begin position="183"/>
        <end position="347"/>
    </location>
</feature>
<dbReference type="EMBL" id="OMOH01000001">
    <property type="protein sequence ID" value="SPF67052.1"/>
    <property type="molecule type" value="Genomic_DNA"/>
</dbReference>
<sequence length="349" mass="39206">MTPEWAETFVDDLLDWSFLSFDDLPELAELRAAMEYYDDPLQTMGYDDLVADWNRPGAHASHHAVVGREKSGRIVAYGWNHPDLSDLSLPRVWFDVGVHPAWRHQGIRHNLSLWLISRAEQWYLHVYEEGTGPLWIGSMVDEKRIGLTDSIVSAGLAPERWQFDMHRDLAGAELPELVIPPEVTIVPFEEKYSEQARAAHNEAFASRPGAHETSREDWERSLDSEGARARLSWLAIVNSPQPSHTDAPHGRVVGYAINRAYEDEVLEGWTERIGVCPWCHGKGIGRALMVTSMRGFVEAGLESAGIGVDTVMPQVAKDYFASMGFEATESLIVYGRTSSYEELLAKRTG</sequence>
<gene>
    <name evidence="2" type="ORF">PROPJV5_0061</name>
</gene>
<keyword evidence="2" id="KW-0012">Acyltransferase</keyword>